<evidence type="ECO:0000313" key="2">
    <source>
        <dbReference type="Proteomes" id="UP000321570"/>
    </source>
</evidence>
<evidence type="ECO:0000313" key="1">
    <source>
        <dbReference type="EMBL" id="VUZ57269.1"/>
    </source>
</evidence>
<dbReference type="AlphaFoldDB" id="A0A564ZD19"/>
<sequence>LNFGIKAALGDGKIQSDYDLNLIKAGLEVWEKSVLGEKYRKIRLEKPTRCQPRTLRDMPFLYADNLEQAKYGPYFSLNMKWLEKPKDLQMPEFITNPLKYFGNKEDLLGAGALSAHSKLPLVDKYVHQQLNSNSSELSSRPILTDKSSSLKHLPNYDKQLNRNNQNLDSLTLLTIEQLFLMNSNE</sequence>
<name>A0A564ZD19_HYMDI</name>
<proteinExistence type="predicted"/>
<reference evidence="1 2" key="1">
    <citation type="submission" date="2019-07" db="EMBL/GenBank/DDBJ databases">
        <authorList>
            <person name="Jastrzebski P J."/>
            <person name="Paukszto L."/>
            <person name="Jastrzebski P J."/>
        </authorList>
    </citation>
    <scope>NUCLEOTIDE SEQUENCE [LARGE SCALE GENOMIC DNA]</scope>
    <source>
        <strain evidence="1 2">WMS-il1</strain>
    </source>
</reference>
<protein>
    <submittedName>
        <fullName evidence="1">Uncharacterized protein</fullName>
    </submittedName>
</protein>
<dbReference type="Proteomes" id="UP000321570">
    <property type="component" value="Unassembled WGS sequence"/>
</dbReference>
<accession>A0A564ZD19</accession>
<feature type="non-terminal residue" evidence="1">
    <location>
        <position position="185"/>
    </location>
</feature>
<feature type="non-terminal residue" evidence="1">
    <location>
        <position position="1"/>
    </location>
</feature>
<dbReference type="EMBL" id="CABIJS010000714">
    <property type="protein sequence ID" value="VUZ57269.1"/>
    <property type="molecule type" value="Genomic_DNA"/>
</dbReference>
<keyword evidence="2" id="KW-1185">Reference proteome</keyword>
<gene>
    <name evidence="1" type="ORF">WMSIL1_LOCUS14720</name>
</gene>
<organism evidence="1 2">
    <name type="scientific">Hymenolepis diminuta</name>
    <name type="common">Rat tapeworm</name>
    <dbReference type="NCBI Taxonomy" id="6216"/>
    <lineage>
        <taxon>Eukaryota</taxon>
        <taxon>Metazoa</taxon>
        <taxon>Spiralia</taxon>
        <taxon>Lophotrochozoa</taxon>
        <taxon>Platyhelminthes</taxon>
        <taxon>Cestoda</taxon>
        <taxon>Eucestoda</taxon>
        <taxon>Cyclophyllidea</taxon>
        <taxon>Hymenolepididae</taxon>
        <taxon>Hymenolepis</taxon>
    </lineage>
</organism>